<proteinExistence type="predicted"/>
<accession>A0A2Z6NBK2</accession>
<gene>
    <name evidence="1" type="ORF">TSUD_139650</name>
</gene>
<sequence>MLEVWDMDDDEIIIVNLDKEGRPTGQEGTCLTRFIGSMARRKEYASIGYISWKDMSGDDKSAMLKLIEFKFEFVPPINDTTREMLTTEITTSGDNGRPI</sequence>
<evidence type="ECO:0000313" key="2">
    <source>
        <dbReference type="Proteomes" id="UP000242715"/>
    </source>
</evidence>
<protein>
    <submittedName>
        <fullName evidence="1">Uncharacterized protein</fullName>
    </submittedName>
</protein>
<dbReference type="EMBL" id="DF973845">
    <property type="protein sequence ID" value="GAU41096.1"/>
    <property type="molecule type" value="Genomic_DNA"/>
</dbReference>
<name>A0A2Z6NBK2_TRISU</name>
<keyword evidence="2" id="KW-1185">Reference proteome</keyword>
<dbReference type="OrthoDB" id="1434139at2759"/>
<reference evidence="2" key="1">
    <citation type="journal article" date="2017" name="Front. Plant Sci.">
        <title>Climate Clever Clovers: New Paradigm to Reduce the Environmental Footprint of Ruminants by Breeding Low Methanogenic Forages Utilizing Haplotype Variation.</title>
        <authorList>
            <person name="Kaur P."/>
            <person name="Appels R."/>
            <person name="Bayer P.E."/>
            <person name="Keeble-Gagnere G."/>
            <person name="Wang J."/>
            <person name="Hirakawa H."/>
            <person name="Shirasawa K."/>
            <person name="Vercoe P."/>
            <person name="Stefanova K."/>
            <person name="Durmic Z."/>
            <person name="Nichols P."/>
            <person name="Revell C."/>
            <person name="Isobe S.N."/>
            <person name="Edwards D."/>
            <person name="Erskine W."/>
        </authorList>
    </citation>
    <scope>NUCLEOTIDE SEQUENCE [LARGE SCALE GENOMIC DNA]</scope>
    <source>
        <strain evidence="2">cv. Daliak</strain>
    </source>
</reference>
<evidence type="ECO:0000313" key="1">
    <source>
        <dbReference type="EMBL" id="GAU41096.1"/>
    </source>
</evidence>
<dbReference type="AlphaFoldDB" id="A0A2Z6NBK2"/>
<organism evidence="1 2">
    <name type="scientific">Trifolium subterraneum</name>
    <name type="common">Subterranean clover</name>
    <dbReference type="NCBI Taxonomy" id="3900"/>
    <lineage>
        <taxon>Eukaryota</taxon>
        <taxon>Viridiplantae</taxon>
        <taxon>Streptophyta</taxon>
        <taxon>Embryophyta</taxon>
        <taxon>Tracheophyta</taxon>
        <taxon>Spermatophyta</taxon>
        <taxon>Magnoliopsida</taxon>
        <taxon>eudicotyledons</taxon>
        <taxon>Gunneridae</taxon>
        <taxon>Pentapetalae</taxon>
        <taxon>rosids</taxon>
        <taxon>fabids</taxon>
        <taxon>Fabales</taxon>
        <taxon>Fabaceae</taxon>
        <taxon>Papilionoideae</taxon>
        <taxon>50 kb inversion clade</taxon>
        <taxon>NPAAA clade</taxon>
        <taxon>Hologalegina</taxon>
        <taxon>IRL clade</taxon>
        <taxon>Trifolieae</taxon>
        <taxon>Trifolium</taxon>
    </lineage>
</organism>
<dbReference type="Proteomes" id="UP000242715">
    <property type="component" value="Unassembled WGS sequence"/>
</dbReference>